<dbReference type="Proteomes" id="UP000315363">
    <property type="component" value="Unassembled WGS sequence"/>
</dbReference>
<evidence type="ECO:0000313" key="2">
    <source>
        <dbReference type="Proteomes" id="UP000315363"/>
    </source>
</evidence>
<proteinExistence type="predicted"/>
<dbReference type="EMBL" id="VHIF01000001">
    <property type="protein sequence ID" value="TQO38678.1"/>
    <property type="molecule type" value="Genomic_DNA"/>
</dbReference>
<protein>
    <submittedName>
        <fullName evidence="1">Uncharacterized protein</fullName>
    </submittedName>
</protein>
<accession>A0ABY3AE55</accession>
<reference evidence="1 2" key="1">
    <citation type="submission" date="2019-06" db="EMBL/GenBank/DDBJ databases">
        <title>A large-scale integrated study on North Sea by COGITO (Coastal Microbe Genomic &amp; Taxonomic Observatory).</title>
        <authorList>
            <person name="Teeling H."/>
        </authorList>
    </citation>
    <scope>NUCLEOTIDE SEQUENCE [LARGE SCALE GENOMIC DNA]</scope>
    <source>
        <strain evidence="1 2">MAR_2009_79</strain>
    </source>
</reference>
<sequence>MKTKAITRKALYDLIWEKSLRKVAQQINVKSHKLKNICVEEDIPTPPTGYWIKIKHGKTVFIPDLSGDLEREIILEEIVLKESKFNSESLSLTKPHQLVKEAREGLKQAKPRFSYSSPQMVTTGRNQIDITVSPYLIKKSLVFMDNLIKYLEARNHTIGYKKHYGSIITVRNIKFEVSLREKCKRTKETDSVYESYKMVPTGTLIFKTQGYPYREWASTKNKTLTQKIPDIIGYLEEKADEENQWKIIHKANMKRQEQERLDKERQQNIRIAEIEKFNAFYEDSLRYDKAQQLRKYITVIEQQSNDSGIDDHFTELVHWAKKKADWVDPLIDLDDPILGNYSDYLP</sequence>
<name>A0ABY3AE55_9FLAO</name>
<comment type="caution">
    <text evidence="1">The sequence shown here is derived from an EMBL/GenBank/DDBJ whole genome shotgun (WGS) entry which is preliminary data.</text>
</comment>
<dbReference type="RefSeq" id="WP_142190228.1">
    <property type="nucleotide sequence ID" value="NZ_VHIF01000001.1"/>
</dbReference>
<evidence type="ECO:0000313" key="1">
    <source>
        <dbReference type="EMBL" id="TQO38678.1"/>
    </source>
</evidence>
<organism evidence="1 2">
    <name type="scientific">Arenibacter algicola</name>
    <dbReference type="NCBI Taxonomy" id="616991"/>
    <lineage>
        <taxon>Bacteria</taxon>
        <taxon>Pseudomonadati</taxon>
        <taxon>Bacteroidota</taxon>
        <taxon>Flavobacteriia</taxon>
        <taxon>Flavobacteriales</taxon>
        <taxon>Flavobacteriaceae</taxon>
        <taxon>Arenibacter</taxon>
    </lineage>
</organism>
<keyword evidence="2" id="KW-1185">Reference proteome</keyword>
<gene>
    <name evidence="1" type="ORF">GQ41_3338</name>
</gene>